<sequence length="142" mass="15680">MIIRGLKYGVISCITGFSMWVIGGLWHNLILPLISVEAEAHHEGLLLMLISYVVLAGFMVYLFLLLQQHRRGIIAGIETGVIIGILWVFPHGLAIAAAQGSSVSYEVLNTLYHIVEQGLGGIVLYLSFTFLQRKRADTINKS</sequence>
<gene>
    <name evidence="2" type="ORF">DC28_03650</name>
</gene>
<evidence type="ECO:0000313" key="2">
    <source>
        <dbReference type="EMBL" id="KGE73382.1"/>
    </source>
</evidence>
<accession>A0A098R3U5</accession>
<evidence type="ECO:0000313" key="3">
    <source>
        <dbReference type="Proteomes" id="UP000029692"/>
    </source>
</evidence>
<dbReference type="Proteomes" id="UP000029692">
    <property type="component" value="Unassembled WGS sequence"/>
</dbReference>
<keyword evidence="1" id="KW-0812">Transmembrane</keyword>
<dbReference type="AlphaFoldDB" id="A0A098R3U5"/>
<comment type="caution">
    <text evidence="2">The sequence shown here is derived from an EMBL/GenBank/DDBJ whole genome shotgun (WGS) entry which is preliminary data.</text>
</comment>
<evidence type="ECO:0000256" key="1">
    <source>
        <dbReference type="SAM" id="Phobius"/>
    </source>
</evidence>
<dbReference type="OrthoDB" id="9800009at2"/>
<name>A0A098R3U5_9SPIO</name>
<protein>
    <submittedName>
        <fullName evidence="2">Uncharacterized protein</fullName>
    </submittedName>
</protein>
<feature type="transmembrane region" description="Helical" evidence="1">
    <location>
        <begin position="110"/>
        <end position="131"/>
    </location>
</feature>
<dbReference type="RefSeq" id="WP_037546033.1">
    <property type="nucleotide sequence ID" value="NZ_JNUP01000029.1"/>
</dbReference>
<dbReference type="STRING" id="1480694.DC28_03650"/>
<feature type="transmembrane region" description="Helical" evidence="1">
    <location>
        <begin position="7"/>
        <end position="26"/>
    </location>
</feature>
<feature type="transmembrane region" description="Helical" evidence="1">
    <location>
        <begin position="73"/>
        <end position="98"/>
    </location>
</feature>
<dbReference type="EMBL" id="JNUP01000029">
    <property type="protein sequence ID" value="KGE73382.1"/>
    <property type="molecule type" value="Genomic_DNA"/>
</dbReference>
<keyword evidence="1" id="KW-0472">Membrane</keyword>
<organism evidence="2 3">
    <name type="scientific">Spirochaeta lutea</name>
    <dbReference type="NCBI Taxonomy" id="1480694"/>
    <lineage>
        <taxon>Bacteria</taxon>
        <taxon>Pseudomonadati</taxon>
        <taxon>Spirochaetota</taxon>
        <taxon>Spirochaetia</taxon>
        <taxon>Spirochaetales</taxon>
        <taxon>Spirochaetaceae</taxon>
        <taxon>Spirochaeta</taxon>
    </lineage>
</organism>
<reference evidence="2 3" key="1">
    <citation type="submission" date="2014-05" db="EMBL/GenBank/DDBJ databases">
        <title>De novo Genome Sequence of Spirocheata sp.</title>
        <authorList>
            <person name="Shivani Y."/>
            <person name="Subhash Y."/>
            <person name="Tushar L."/>
            <person name="Sasikala C."/>
            <person name="Ramana C.V."/>
        </authorList>
    </citation>
    <scope>NUCLEOTIDE SEQUENCE [LARGE SCALE GENOMIC DNA]</scope>
    <source>
        <strain evidence="2 3">JC230</strain>
    </source>
</reference>
<keyword evidence="1" id="KW-1133">Transmembrane helix</keyword>
<keyword evidence="3" id="KW-1185">Reference proteome</keyword>
<proteinExistence type="predicted"/>
<feature type="transmembrane region" description="Helical" evidence="1">
    <location>
        <begin position="46"/>
        <end position="66"/>
    </location>
</feature>